<organism evidence="1 2">
    <name type="scientific">Blautia faecis</name>
    <dbReference type="NCBI Taxonomy" id="871665"/>
    <lineage>
        <taxon>Bacteria</taxon>
        <taxon>Bacillati</taxon>
        <taxon>Bacillota</taxon>
        <taxon>Clostridia</taxon>
        <taxon>Lachnospirales</taxon>
        <taxon>Lachnospiraceae</taxon>
        <taxon>Blautia</taxon>
    </lineage>
</organism>
<dbReference type="EMBL" id="JAAITS010000026">
    <property type="protein sequence ID" value="NSG85805.1"/>
    <property type="molecule type" value="Genomic_DNA"/>
</dbReference>
<comment type="caution">
    <text evidence="1">The sequence shown here is derived from an EMBL/GenBank/DDBJ whole genome shotgun (WGS) entry which is preliminary data.</text>
</comment>
<sequence>MTIREAGKGIVKSTGGTYQIGFTDLYGEEHETELSAHNMKELEELWRSLCPEFTCRQNSIRYIEQG</sequence>
<keyword evidence="2" id="KW-1185">Reference proteome</keyword>
<proteinExistence type="predicted"/>
<dbReference type="Proteomes" id="UP001644719">
    <property type="component" value="Unassembled WGS sequence"/>
</dbReference>
<evidence type="ECO:0000313" key="1">
    <source>
        <dbReference type="EMBL" id="NSG85805.1"/>
    </source>
</evidence>
<gene>
    <name evidence="1" type="ORF">G5B17_10225</name>
</gene>
<protein>
    <submittedName>
        <fullName evidence="1">Uncharacterized protein</fullName>
    </submittedName>
</protein>
<name>A0ABX2H6K0_9FIRM</name>
<dbReference type="RefSeq" id="WP_148462682.1">
    <property type="nucleotide sequence ID" value="NZ_JAAITS010000026.1"/>
</dbReference>
<accession>A0ABX2H6K0</accession>
<evidence type="ECO:0000313" key="2">
    <source>
        <dbReference type="Proteomes" id="UP001644719"/>
    </source>
</evidence>
<reference evidence="1 2" key="1">
    <citation type="journal article" date="2020" name="Cell Host Microbe">
        <title>Functional and Genomic Variation between Human-Derived Isolates of Lachnospiraceae Reveals Inter- and Intra-Species Diversity.</title>
        <authorList>
            <person name="Sorbara M.T."/>
            <person name="Littmann E.R."/>
            <person name="Fontana E."/>
            <person name="Moody T.U."/>
            <person name="Kohout C.E."/>
            <person name="Gjonbalaj M."/>
            <person name="Eaton V."/>
            <person name="Seok R."/>
            <person name="Leiner I.M."/>
            <person name="Pamer E.G."/>
        </authorList>
    </citation>
    <scope>NUCLEOTIDE SEQUENCE [LARGE SCALE GENOMIC DNA]</scope>
    <source>
        <strain evidence="1 2">MSK.17.74</strain>
    </source>
</reference>